<accession>D3QZ58</accession>
<dbReference type="AlphaFoldDB" id="D3QZ58"/>
<keyword evidence="2" id="KW-1185">Reference proteome</keyword>
<organism evidence="1 2">
    <name type="scientific">Mageeibacillus indolicus (strain UPII9-5)</name>
    <name type="common">Clostridiales genomosp. BVAB3 (strain UPII9-5)</name>
    <dbReference type="NCBI Taxonomy" id="699246"/>
    <lineage>
        <taxon>Bacteria</taxon>
        <taxon>Bacillati</taxon>
        <taxon>Bacillota</taxon>
        <taxon>Clostridia</taxon>
        <taxon>Eubacteriales</taxon>
        <taxon>Oscillospiraceae</taxon>
        <taxon>Mageeibacillus</taxon>
    </lineage>
</organism>
<dbReference type="EMBL" id="CP001850">
    <property type="protein sequence ID" value="ADC91471.1"/>
    <property type="molecule type" value="Genomic_DNA"/>
</dbReference>
<dbReference type="HOGENOM" id="CLU_3045067_0_0_9"/>
<dbReference type="STRING" id="699246.HMPREF0868_1494"/>
<reference evidence="2" key="1">
    <citation type="submission" date="2009-12" db="EMBL/GenBank/DDBJ databases">
        <title>Sequence of Clostridiales genomosp. BVAB3 str. UPII9-5.</title>
        <authorList>
            <person name="Madupu R."/>
            <person name="Durkin A.S."/>
            <person name="Torralba M."/>
            <person name="Methe B."/>
            <person name="Sutton G.G."/>
            <person name="Strausberg R.L."/>
            <person name="Nelson K.E."/>
        </authorList>
    </citation>
    <scope>NUCLEOTIDE SEQUENCE [LARGE SCALE GENOMIC DNA]</scope>
    <source>
        <strain evidence="2">UPII9-5</strain>
    </source>
</reference>
<protein>
    <submittedName>
        <fullName evidence="1">Uncharacterized protein</fullName>
    </submittedName>
</protein>
<proteinExistence type="predicted"/>
<evidence type="ECO:0000313" key="2">
    <source>
        <dbReference type="Proteomes" id="UP000008234"/>
    </source>
</evidence>
<sequence>MGRAVHFLCQKISGLAIVKVLRFLDYGQKKIVALPKLRLAMVSLLNCPDKYTII</sequence>
<dbReference type="Proteomes" id="UP000008234">
    <property type="component" value="Chromosome"/>
</dbReference>
<gene>
    <name evidence="1" type="ordered locus">HMPREF0868_1494</name>
</gene>
<evidence type="ECO:0000313" key="1">
    <source>
        <dbReference type="EMBL" id="ADC91471.1"/>
    </source>
</evidence>
<name>D3QZ58_MAGIU</name>
<dbReference type="KEGG" id="clo:HMPREF0868_1494"/>